<evidence type="ECO:0000313" key="3">
    <source>
        <dbReference type="Proteomes" id="UP001159363"/>
    </source>
</evidence>
<dbReference type="EMBL" id="JARBHB010000007">
    <property type="protein sequence ID" value="KAJ8879432.1"/>
    <property type="molecule type" value="Genomic_DNA"/>
</dbReference>
<proteinExistence type="predicted"/>
<keyword evidence="3" id="KW-1185">Reference proteome</keyword>
<reference evidence="2 3" key="1">
    <citation type="submission" date="2023-02" db="EMBL/GenBank/DDBJ databases">
        <title>LHISI_Scaffold_Assembly.</title>
        <authorList>
            <person name="Stuart O.P."/>
            <person name="Cleave R."/>
            <person name="Magrath M.J.L."/>
            <person name="Mikheyev A.S."/>
        </authorList>
    </citation>
    <scope>NUCLEOTIDE SEQUENCE [LARGE SCALE GENOMIC DNA]</scope>
    <source>
        <strain evidence="2">Daus_M_001</strain>
        <tissue evidence="2">Leg muscle</tissue>
    </source>
</reference>
<gene>
    <name evidence="2" type="ORF">PR048_020040</name>
</gene>
<sequence length="358" mass="39424">MAIWIQASYFLHLTMLGDIAKWKRVTITSIHDIKEFLKEDSTVRDLLPEVISTLRLLKTYLQSTMGQKRLNNIPLLNARQAVLDNLDLRPLVNEYIKSNTELPYTSSHLTILGEFGGTNIGVDGEAVFGTKTEATELGLLPNSHLTSRGWQCQVPQVTLVKLLVVYLQHQGAARGLVELCRLPCLAVRGAAVVVGQVLTILLGAFPAAGIRVGDPNVGVTPGNQSLNHWMVPVVHPNGVWEVNKSPDRRSRSPRMMDGLSSTPWSFKTRSGKVDGTHLLGNILKPEAVGHKTAFLPLPGVVHKGRASRPRQKPLPLPLSAPAAIQPEVAVPPRWGVYLVVEALPFCKWWHTECMAVER</sequence>
<organism evidence="2 3">
    <name type="scientific">Dryococelus australis</name>
    <dbReference type="NCBI Taxonomy" id="614101"/>
    <lineage>
        <taxon>Eukaryota</taxon>
        <taxon>Metazoa</taxon>
        <taxon>Ecdysozoa</taxon>
        <taxon>Arthropoda</taxon>
        <taxon>Hexapoda</taxon>
        <taxon>Insecta</taxon>
        <taxon>Pterygota</taxon>
        <taxon>Neoptera</taxon>
        <taxon>Polyneoptera</taxon>
        <taxon>Phasmatodea</taxon>
        <taxon>Verophasmatodea</taxon>
        <taxon>Anareolatae</taxon>
        <taxon>Phasmatidae</taxon>
        <taxon>Eurycanthinae</taxon>
        <taxon>Dryococelus</taxon>
    </lineage>
</organism>
<dbReference type="Proteomes" id="UP001159363">
    <property type="component" value="Chromosome 6"/>
</dbReference>
<name>A0ABQ9H5A4_9NEOP</name>
<feature type="region of interest" description="Disordered" evidence="1">
    <location>
        <begin position="242"/>
        <end position="261"/>
    </location>
</feature>
<accession>A0ABQ9H5A4</accession>
<comment type="caution">
    <text evidence="2">The sequence shown here is derived from an EMBL/GenBank/DDBJ whole genome shotgun (WGS) entry which is preliminary data.</text>
</comment>
<evidence type="ECO:0000313" key="2">
    <source>
        <dbReference type="EMBL" id="KAJ8879432.1"/>
    </source>
</evidence>
<protein>
    <submittedName>
        <fullName evidence="2">Uncharacterized protein</fullName>
    </submittedName>
</protein>
<evidence type="ECO:0000256" key="1">
    <source>
        <dbReference type="SAM" id="MobiDB-lite"/>
    </source>
</evidence>